<dbReference type="Proteomes" id="UP001150266">
    <property type="component" value="Unassembled WGS sequence"/>
</dbReference>
<dbReference type="SMART" id="SM00320">
    <property type="entry name" value="WD40"/>
    <property type="match status" value="3"/>
</dbReference>
<evidence type="ECO:0008006" key="3">
    <source>
        <dbReference type="Google" id="ProtNLM"/>
    </source>
</evidence>
<keyword evidence="2" id="KW-1185">Reference proteome</keyword>
<accession>A0A9W9AMN1</accession>
<protein>
    <recommendedName>
        <fullName evidence="3">WD40 repeat-like protein</fullName>
    </recommendedName>
</protein>
<dbReference type="SUPFAM" id="SSF50978">
    <property type="entry name" value="WD40 repeat-like"/>
    <property type="match status" value="1"/>
</dbReference>
<dbReference type="EMBL" id="JAOTPV010000003">
    <property type="protein sequence ID" value="KAJ4486194.1"/>
    <property type="molecule type" value="Genomic_DNA"/>
</dbReference>
<dbReference type="OrthoDB" id="10248252at2759"/>
<dbReference type="AlphaFoldDB" id="A0A9W9AMN1"/>
<gene>
    <name evidence="1" type="ORF">J3R30DRAFT_1469718</name>
</gene>
<dbReference type="Pfam" id="PF00400">
    <property type="entry name" value="WD40"/>
    <property type="match status" value="1"/>
</dbReference>
<dbReference type="Gene3D" id="2.130.10.10">
    <property type="entry name" value="YVTN repeat-like/Quinoprotein amine dehydrogenase"/>
    <property type="match status" value="1"/>
</dbReference>
<dbReference type="InterPro" id="IPR015943">
    <property type="entry name" value="WD40/YVTN_repeat-like_dom_sf"/>
</dbReference>
<sequence>MMQEEQPLLPDFANLQIDVPSPFSSYHDHVQYYSGRSHAVDISAKSTALQIMTRMLRRSRGKSKRQFDNFCFTDPASRLNRIRSPAPSTFRTSAGAINKIVQHKHYTFLASSVVGGHPDEPGETENSYNRPGTLIAWKGFDHSVLDGHSRQPSFPAATNFPKNYTVNDVAICPTTQHDDADESQNHVLISTGNDYRMKMWKQSTNDSLYELLPQPSLVDSQVLVHSEVVADGLYDDVYQHWGTSELSLTLREGNRAGPIKWGCDLTASLLFASSESCADTSGVGDHKAFDVSQERESFRFDLNEDGDALAVDAFGERVALFTIKSNDDNMVEDDHQNAERILRIYDVRRKDGRHQAKVTHAVKLEPSEVKCASFSPDGIYLAVGRLDGHTVIYDSRFMSETLYDFAHDGPSLVSPGNDSYGITHLEWRVLHHNHLGLMTGGPDGCVRLWQPHWAPRITEQGRTIAQANADVGYFTIGDRFQGEHELVIQWRRGWRRVLC</sequence>
<reference evidence="1" key="1">
    <citation type="submission" date="2022-08" db="EMBL/GenBank/DDBJ databases">
        <title>A Global Phylogenomic Analysis of the Shiitake Genus Lentinula.</title>
        <authorList>
            <consortium name="DOE Joint Genome Institute"/>
            <person name="Sierra-Patev S."/>
            <person name="Min B."/>
            <person name="Naranjo-Ortiz M."/>
            <person name="Looney B."/>
            <person name="Konkel Z."/>
            <person name="Slot J.C."/>
            <person name="Sakamoto Y."/>
            <person name="Steenwyk J.L."/>
            <person name="Rokas A."/>
            <person name="Carro J."/>
            <person name="Camarero S."/>
            <person name="Ferreira P."/>
            <person name="Molpeceres G."/>
            <person name="Ruiz-Duenas F.J."/>
            <person name="Serrano A."/>
            <person name="Henrissat B."/>
            <person name="Drula E."/>
            <person name="Hughes K.W."/>
            <person name="Mata J.L."/>
            <person name="Ishikawa N.K."/>
            <person name="Vargas-Isla R."/>
            <person name="Ushijima S."/>
            <person name="Smith C.A."/>
            <person name="Ahrendt S."/>
            <person name="Andreopoulos W."/>
            <person name="He G."/>
            <person name="Labutti K."/>
            <person name="Lipzen A."/>
            <person name="Ng V."/>
            <person name="Riley R."/>
            <person name="Sandor L."/>
            <person name="Barry K."/>
            <person name="Martinez A.T."/>
            <person name="Xiao Y."/>
            <person name="Gibbons J.G."/>
            <person name="Terashima K."/>
            <person name="Grigoriev I.V."/>
            <person name="Hibbett D.S."/>
        </authorList>
    </citation>
    <scope>NUCLEOTIDE SEQUENCE</scope>
    <source>
        <strain evidence="1">JLM2183</strain>
    </source>
</reference>
<organism evidence="1 2">
    <name type="scientific">Lentinula aciculospora</name>
    <dbReference type="NCBI Taxonomy" id="153920"/>
    <lineage>
        <taxon>Eukaryota</taxon>
        <taxon>Fungi</taxon>
        <taxon>Dikarya</taxon>
        <taxon>Basidiomycota</taxon>
        <taxon>Agaricomycotina</taxon>
        <taxon>Agaricomycetes</taxon>
        <taxon>Agaricomycetidae</taxon>
        <taxon>Agaricales</taxon>
        <taxon>Marasmiineae</taxon>
        <taxon>Omphalotaceae</taxon>
        <taxon>Lentinula</taxon>
    </lineage>
</organism>
<name>A0A9W9AMN1_9AGAR</name>
<dbReference type="InterPro" id="IPR001680">
    <property type="entry name" value="WD40_rpt"/>
</dbReference>
<dbReference type="InterPro" id="IPR036322">
    <property type="entry name" value="WD40_repeat_dom_sf"/>
</dbReference>
<evidence type="ECO:0000313" key="2">
    <source>
        <dbReference type="Proteomes" id="UP001150266"/>
    </source>
</evidence>
<comment type="caution">
    <text evidence="1">The sequence shown here is derived from an EMBL/GenBank/DDBJ whole genome shotgun (WGS) entry which is preliminary data.</text>
</comment>
<evidence type="ECO:0000313" key="1">
    <source>
        <dbReference type="EMBL" id="KAJ4486194.1"/>
    </source>
</evidence>
<proteinExistence type="predicted"/>